<evidence type="ECO:0000313" key="1">
    <source>
        <dbReference type="EMBL" id="GIY75268.1"/>
    </source>
</evidence>
<sequence>MAFSERCKFKCNINSSRLRAYIIKGGSLEKLYVSFAYCMYPPCCILSNACTHCASSQTSWSTDETPARRLEIEGSRSIAQLKGLYQNKNPTSLDSLLYGGTLCCLSVVEIMTVMNAVRFDCSLKFSGTVSRTSLPLFSSNA</sequence>
<keyword evidence="2" id="KW-1185">Reference proteome</keyword>
<gene>
    <name evidence="1" type="ORF">CDAR_285961</name>
</gene>
<protein>
    <submittedName>
        <fullName evidence="1">Uncharacterized protein</fullName>
    </submittedName>
</protein>
<dbReference type="EMBL" id="BPLQ01013837">
    <property type="protein sequence ID" value="GIY75268.1"/>
    <property type="molecule type" value="Genomic_DNA"/>
</dbReference>
<organism evidence="1 2">
    <name type="scientific">Caerostris darwini</name>
    <dbReference type="NCBI Taxonomy" id="1538125"/>
    <lineage>
        <taxon>Eukaryota</taxon>
        <taxon>Metazoa</taxon>
        <taxon>Ecdysozoa</taxon>
        <taxon>Arthropoda</taxon>
        <taxon>Chelicerata</taxon>
        <taxon>Arachnida</taxon>
        <taxon>Araneae</taxon>
        <taxon>Araneomorphae</taxon>
        <taxon>Entelegynae</taxon>
        <taxon>Araneoidea</taxon>
        <taxon>Araneidae</taxon>
        <taxon>Caerostris</taxon>
    </lineage>
</organism>
<dbReference type="AlphaFoldDB" id="A0AAV4VZ50"/>
<accession>A0AAV4VZ50</accession>
<evidence type="ECO:0000313" key="2">
    <source>
        <dbReference type="Proteomes" id="UP001054837"/>
    </source>
</evidence>
<reference evidence="1 2" key="1">
    <citation type="submission" date="2021-06" db="EMBL/GenBank/DDBJ databases">
        <title>Caerostris darwini draft genome.</title>
        <authorList>
            <person name="Kono N."/>
            <person name="Arakawa K."/>
        </authorList>
    </citation>
    <scope>NUCLEOTIDE SEQUENCE [LARGE SCALE GENOMIC DNA]</scope>
</reference>
<name>A0AAV4VZ50_9ARAC</name>
<proteinExistence type="predicted"/>
<comment type="caution">
    <text evidence="1">The sequence shown here is derived from an EMBL/GenBank/DDBJ whole genome shotgun (WGS) entry which is preliminary data.</text>
</comment>
<dbReference type="Proteomes" id="UP001054837">
    <property type="component" value="Unassembled WGS sequence"/>
</dbReference>